<reference evidence="2" key="1">
    <citation type="submission" date="2023-08" db="EMBL/GenBank/DDBJ databases">
        <title>A de novo genome assembly of Solanum verrucosum Schlechtendal, a Mexican diploid species geographically isolated from the other diploid A-genome species in potato relatives.</title>
        <authorList>
            <person name="Hosaka K."/>
        </authorList>
    </citation>
    <scope>NUCLEOTIDE SEQUENCE</scope>
    <source>
        <tissue evidence="2">Young leaves</tissue>
    </source>
</reference>
<evidence type="ECO:0000313" key="2">
    <source>
        <dbReference type="EMBL" id="WMV19431.1"/>
    </source>
</evidence>
<dbReference type="PANTHER" id="PTHR34072:SF52">
    <property type="entry name" value="RIBONUCLEASE H"/>
    <property type="match status" value="1"/>
</dbReference>
<gene>
    <name evidence="2" type="ORF">MTR67_012816</name>
</gene>
<dbReference type="EMBL" id="CP133614">
    <property type="protein sequence ID" value="WMV19431.1"/>
    <property type="molecule type" value="Genomic_DNA"/>
</dbReference>
<evidence type="ECO:0000259" key="1">
    <source>
        <dbReference type="Pfam" id="PF17919"/>
    </source>
</evidence>
<dbReference type="InterPro" id="IPR041577">
    <property type="entry name" value="RT_RNaseH_2"/>
</dbReference>
<dbReference type="Pfam" id="PF17919">
    <property type="entry name" value="RT_RNaseH_2"/>
    <property type="match status" value="1"/>
</dbReference>
<dbReference type="Proteomes" id="UP001234989">
    <property type="component" value="Chromosome 3"/>
</dbReference>
<name>A0AAF0THD2_SOLVR</name>
<sequence length="131" mass="15134">MPFLNLRCYTSDIKNFLCLAGYYGRFMERFSLISSPLTALTPNKVKFLWSEVCEKSFKELKDRITSVLVLTLPKGYNRFVVYGDATRVGLGCVLMKNRNVIAYALRKLKIREKNYPTHDLELVAVVFALRI</sequence>
<dbReference type="AlphaFoldDB" id="A0AAF0THD2"/>
<accession>A0AAF0THD2</accession>
<dbReference type="SUPFAM" id="SSF56672">
    <property type="entry name" value="DNA/RNA polymerases"/>
    <property type="match status" value="1"/>
</dbReference>
<dbReference type="Gene3D" id="3.30.70.270">
    <property type="match status" value="1"/>
</dbReference>
<proteinExistence type="predicted"/>
<dbReference type="InterPro" id="IPR043128">
    <property type="entry name" value="Rev_trsase/Diguanyl_cyclase"/>
</dbReference>
<dbReference type="PANTHER" id="PTHR34072">
    <property type="entry name" value="ENZYMATIC POLYPROTEIN-RELATED"/>
    <property type="match status" value="1"/>
</dbReference>
<keyword evidence="3" id="KW-1185">Reference proteome</keyword>
<evidence type="ECO:0000313" key="3">
    <source>
        <dbReference type="Proteomes" id="UP001234989"/>
    </source>
</evidence>
<protein>
    <recommendedName>
        <fullName evidence="1">Reverse transcriptase/retrotransposon-derived protein RNase H-like domain-containing protein</fullName>
    </recommendedName>
</protein>
<feature type="domain" description="Reverse transcriptase/retrotransposon-derived protein RNase H-like" evidence="1">
    <location>
        <begin position="49"/>
        <end position="130"/>
    </location>
</feature>
<dbReference type="InterPro" id="IPR043502">
    <property type="entry name" value="DNA/RNA_pol_sf"/>
</dbReference>
<organism evidence="2 3">
    <name type="scientific">Solanum verrucosum</name>
    <dbReference type="NCBI Taxonomy" id="315347"/>
    <lineage>
        <taxon>Eukaryota</taxon>
        <taxon>Viridiplantae</taxon>
        <taxon>Streptophyta</taxon>
        <taxon>Embryophyta</taxon>
        <taxon>Tracheophyta</taxon>
        <taxon>Spermatophyta</taxon>
        <taxon>Magnoliopsida</taxon>
        <taxon>eudicotyledons</taxon>
        <taxon>Gunneridae</taxon>
        <taxon>Pentapetalae</taxon>
        <taxon>asterids</taxon>
        <taxon>lamiids</taxon>
        <taxon>Solanales</taxon>
        <taxon>Solanaceae</taxon>
        <taxon>Solanoideae</taxon>
        <taxon>Solaneae</taxon>
        <taxon>Solanum</taxon>
    </lineage>
</organism>